<evidence type="ECO:0000313" key="3">
    <source>
        <dbReference type="Proteomes" id="UP001600941"/>
    </source>
</evidence>
<dbReference type="InterPro" id="IPR002933">
    <property type="entry name" value="Peptidase_M20"/>
</dbReference>
<feature type="domain" description="Peptidase M20 dimerisation" evidence="1">
    <location>
        <begin position="184"/>
        <end position="279"/>
    </location>
</feature>
<dbReference type="Pfam" id="PF07687">
    <property type="entry name" value="M20_dimer"/>
    <property type="match status" value="1"/>
</dbReference>
<dbReference type="InterPro" id="IPR017439">
    <property type="entry name" value="Amidohydrolase"/>
</dbReference>
<evidence type="ECO:0000259" key="1">
    <source>
        <dbReference type="Pfam" id="PF07687"/>
    </source>
</evidence>
<dbReference type="EMBL" id="BAABZQ010000001">
    <property type="protein sequence ID" value="GAA6500142.1"/>
    <property type="molecule type" value="Genomic_DNA"/>
</dbReference>
<organism evidence="2 3">
    <name type="scientific">Blautia parvula</name>
    <dbReference type="NCBI Taxonomy" id="2877527"/>
    <lineage>
        <taxon>Bacteria</taxon>
        <taxon>Bacillati</taxon>
        <taxon>Bacillota</taxon>
        <taxon>Clostridia</taxon>
        <taxon>Lachnospirales</taxon>
        <taxon>Lachnospiraceae</taxon>
        <taxon>Blautia</taxon>
    </lineage>
</organism>
<accession>A0ABQ0BUC3</accession>
<comment type="caution">
    <text evidence="2">The sequence shown here is derived from an EMBL/GenBank/DDBJ whole genome shotgun (WGS) entry which is preliminary data.</text>
</comment>
<dbReference type="PANTHER" id="PTHR11014:SF63">
    <property type="entry name" value="METALLOPEPTIDASE, PUTATIVE (AFU_ORTHOLOGUE AFUA_6G09600)-RELATED"/>
    <property type="match status" value="1"/>
</dbReference>
<dbReference type="SUPFAM" id="SSF53187">
    <property type="entry name" value="Zn-dependent exopeptidases"/>
    <property type="match status" value="1"/>
</dbReference>
<dbReference type="PIRSF" id="PIRSF005962">
    <property type="entry name" value="Pept_M20D_amidohydro"/>
    <property type="match status" value="1"/>
</dbReference>
<dbReference type="InterPro" id="IPR036264">
    <property type="entry name" value="Bact_exopeptidase_dim_dom"/>
</dbReference>
<sequence>MNTKIFQEAMEIQEELTKWRHELHKIPEIGLVLPKTSAFVQKKLAEFQIPFETKVEGNCVVGCLGKGEQCLMLRADMDGLPMQEETGLPYASENGNMHACGHDLHTAALLGAAKLLKAHERELKGCIKLLFQPAEETFLGAEAAIHDGVLENPKVDAAVGLHVASEFPVGVVAYGTQEYASVYGFKIILTGKGTHGAMPQNGIDPINAGVHIYLALQELMARECDPAEEAALTIGQFTAGNAANVIPEQAVLQGTLRTFDEKTHVQMIRRIEEVVSGVAATYRVRAEIEVLSDVPVLNCEESQNEHFAKAFKEMSPELKIFPDVHTMGSEDFAFYAQKVPSSYFMVGAKQEETAISYAHHNPKVCFSDKALPIAASIYACAALNWQIE</sequence>
<name>A0ABQ0BUC3_9FIRM</name>
<keyword evidence="3" id="KW-1185">Reference proteome</keyword>
<dbReference type="InterPro" id="IPR011650">
    <property type="entry name" value="Peptidase_M20_dimer"/>
</dbReference>
<reference evidence="2 3" key="1">
    <citation type="submission" date="2024-04" db="EMBL/GenBank/DDBJ databases">
        <title>Defined microbial consortia suppress multidrug-resistant proinflammatory Enterobacteriaceae via ecological control.</title>
        <authorList>
            <person name="Furuichi M."/>
            <person name="Kawaguchi T."/>
            <person name="Pust M."/>
            <person name="Yasuma K."/>
            <person name="Plichta D."/>
            <person name="Hasegawa N."/>
            <person name="Ohya T."/>
            <person name="Bhattarai S."/>
            <person name="Sasajima S."/>
            <person name="Aoto Y."/>
            <person name="Tuganbaev T."/>
            <person name="Yaginuma M."/>
            <person name="Ueda M."/>
            <person name="Okahashi N."/>
            <person name="Amafuji K."/>
            <person name="Kiridooshi Y."/>
            <person name="Sugita K."/>
            <person name="Strazar M."/>
            <person name="Skelly A."/>
            <person name="Suda W."/>
            <person name="Hattori M."/>
            <person name="Nakamoto N."/>
            <person name="Caballero S."/>
            <person name="Norman J."/>
            <person name="Olle B."/>
            <person name="Tanoue T."/>
            <person name="Arita M."/>
            <person name="Bucci V."/>
            <person name="Atarashi K."/>
            <person name="Xavier R."/>
            <person name="Honda K."/>
        </authorList>
    </citation>
    <scope>NUCLEOTIDE SEQUENCE [LARGE SCALE GENOMIC DNA]</scope>
    <source>
        <strain evidence="3">k34-0107-D12</strain>
    </source>
</reference>
<dbReference type="NCBIfam" id="TIGR01891">
    <property type="entry name" value="amidohydrolases"/>
    <property type="match status" value="1"/>
</dbReference>
<dbReference type="CDD" id="cd03886">
    <property type="entry name" value="M20_Acy1"/>
    <property type="match status" value="1"/>
</dbReference>
<gene>
    <name evidence="2" type="ORF">K340107D12_29580</name>
</gene>
<dbReference type="Proteomes" id="UP001600941">
    <property type="component" value="Unassembled WGS sequence"/>
</dbReference>
<evidence type="ECO:0000313" key="2">
    <source>
        <dbReference type="EMBL" id="GAA6500142.1"/>
    </source>
</evidence>
<dbReference type="Gene3D" id="3.40.630.10">
    <property type="entry name" value="Zn peptidases"/>
    <property type="match status" value="1"/>
</dbReference>
<dbReference type="PANTHER" id="PTHR11014">
    <property type="entry name" value="PEPTIDASE M20 FAMILY MEMBER"/>
    <property type="match status" value="1"/>
</dbReference>
<protein>
    <submittedName>
        <fullName evidence="2">M20 family metallopeptidase</fullName>
    </submittedName>
</protein>
<dbReference type="SUPFAM" id="SSF55031">
    <property type="entry name" value="Bacterial exopeptidase dimerisation domain"/>
    <property type="match status" value="1"/>
</dbReference>
<proteinExistence type="predicted"/>
<dbReference type="RefSeq" id="WP_227210493.1">
    <property type="nucleotide sequence ID" value="NZ_BAABZQ010000001.1"/>
</dbReference>
<dbReference type="Gene3D" id="3.30.70.360">
    <property type="match status" value="1"/>
</dbReference>
<dbReference type="Pfam" id="PF01546">
    <property type="entry name" value="Peptidase_M20"/>
    <property type="match status" value="1"/>
</dbReference>